<evidence type="ECO:0000313" key="1">
    <source>
        <dbReference type="EMBL" id="APD19921.1"/>
    </source>
</evidence>
<dbReference type="EMBL" id="KX827370">
    <property type="protein sequence ID" value="APD19921.1"/>
    <property type="molecule type" value="Genomic_DNA"/>
</dbReference>
<reference evidence="1 2" key="1">
    <citation type="submission" date="2016-09" db="EMBL/GenBank/DDBJ databases">
        <title>Whole-genome sequencing of Staphylococcus pseudintermedius phages.</title>
        <authorList>
            <person name="Breteau M."/>
            <person name="Kot W."/>
            <person name="Vogensen F.K."/>
            <person name="Moodley A."/>
            <person name="Wellington E.M.H."/>
            <person name="Hodgson D.A."/>
        </authorList>
    </citation>
    <scope>NUCLEOTIDE SEQUENCE [LARGE SCALE GENOMIC DNA]</scope>
</reference>
<proteinExistence type="predicted"/>
<evidence type="ECO:0000313" key="2">
    <source>
        <dbReference type="Proteomes" id="UP000226242"/>
    </source>
</evidence>
<accession>A0A1J0MFT5</accession>
<dbReference type="InterPro" id="IPR021739">
    <property type="entry name" value="SaV-like"/>
</dbReference>
<name>A0A1J0MFT5_9CAUD</name>
<protein>
    <recommendedName>
        <fullName evidence="3">DUF3310 domain-containing protein</fullName>
    </recommendedName>
</protein>
<dbReference type="Proteomes" id="UP000226242">
    <property type="component" value="Segment"/>
</dbReference>
<dbReference type="Pfam" id="PF11753">
    <property type="entry name" value="DUF3310"/>
    <property type="match status" value="1"/>
</dbReference>
<evidence type="ECO:0008006" key="3">
    <source>
        <dbReference type="Google" id="ProtNLM"/>
    </source>
</evidence>
<organism evidence="1 2">
    <name type="scientific">Staphylococcus phage SpT252</name>
    <dbReference type="NCBI Taxonomy" id="1913447"/>
    <lineage>
        <taxon>Viruses</taxon>
        <taxon>Duplodnaviria</taxon>
        <taxon>Heunggongvirae</taxon>
        <taxon>Uroviricota</taxon>
        <taxon>Caudoviricetes</taxon>
        <taxon>Coventryvirus</taxon>
        <taxon>Coventryvirus WIS42</taxon>
    </lineage>
</organism>
<sequence length="150" mass="17509">MEIKDLKIGDKVSVEVGSQQFKDTDDEKWVYETIFGTAEVTKVNETYEYANVIFGNGTYGEINADVEWYLIPSNTKIATHERPAYYGDSNKDLIDYWCERYSAEELRGAFKSQISKYVDRLGYKDDEIKELNKIIDYATRYKQHLKNLNS</sequence>
<gene>
    <name evidence="1" type="ORF">SpT252_038</name>
</gene>